<accession>A0A3B0SC99</accession>
<reference evidence="1" key="1">
    <citation type="submission" date="2018-06" db="EMBL/GenBank/DDBJ databases">
        <authorList>
            <person name="Zhirakovskaya E."/>
        </authorList>
    </citation>
    <scope>NUCLEOTIDE SEQUENCE</scope>
</reference>
<protein>
    <submittedName>
        <fullName evidence="1">Uncharacterized protein</fullName>
    </submittedName>
</protein>
<gene>
    <name evidence="1" type="ORF">MNBD_ACTINO01-169</name>
</gene>
<sequence>MEVSACPACGTDDIRLEVTEVTSHKIVNWRSADDRPVFVAGKDVIESETSQRVVCVNGHAHPDRIGFDLEWAGASADSR</sequence>
<organism evidence="1">
    <name type="scientific">hydrothermal vent metagenome</name>
    <dbReference type="NCBI Taxonomy" id="652676"/>
    <lineage>
        <taxon>unclassified sequences</taxon>
        <taxon>metagenomes</taxon>
        <taxon>ecological metagenomes</taxon>
    </lineage>
</organism>
<dbReference type="AlphaFoldDB" id="A0A3B0SC99"/>
<evidence type="ECO:0000313" key="1">
    <source>
        <dbReference type="EMBL" id="VAW03881.1"/>
    </source>
</evidence>
<name>A0A3B0SC99_9ZZZZ</name>
<proteinExistence type="predicted"/>
<dbReference type="EMBL" id="UOEI01000379">
    <property type="protein sequence ID" value="VAW03881.1"/>
    <property type="molecule type" value="Genomic_DNA"/>
</dbReference>